<evidence type="ECO:0000256" key="3">
    <source>
        <dbReference type="ARBA" id="ARBA00022801"/>
    </source>
</evidence>
<protein>
    <recommendedName>
        <fullName evidence="4">Carboxylic ester hydrolase</fullName>
        <ecNumber evidence="4">3.1.1.-</ecNumber>
    </recommendedName>
</protein>
<dbReference type="HOGENOM" id="CLU_006586_4_2_1"/>
<dbReference type="GO" id="GO:0003990">
    <property type="term" value="F:acetylcholinesterase activity"/>
    <property type="evidence" value="ECO:0007669"/>
    <property type="project" value="TreeGrafter"/>
</dbReference>
<proteinExistence type="inferred from homology"/>
<dbReference type="AlphaFoldDB" id="H2YX81"/>
<dbReference type="EC" id="3.1.1.-" evidence="4"/>
<keyword evidence="3 4" id="KW-0378">Hydrolase</keyword>
<dbReference type="GO" id="GO:0005615">
    <property type="term" value="C:extracellular space"/>
    <property type="evidence" value="ECO:0007669"/>
    <property type="project" value="TreeGrafter"/>
</dbReference>
<dbReference type="InParanoid" id="H2YX81"/>
<dbReference type="PANTHER" id="PTHR43918">
    <property type="entry name" value="ACETYLCHOLINESTERASE"/>
    <property type="match status" value="1"/>
</dbReference>
<dbReference type="InterPro" id="IPR019819">
    <property type="entry name" value="Carboxylesterase_B_CS"/>
</dbReference>
<dbReference type="SUPFAM" id="SSF53474">
    <property type="entry name" value="alpha/beta-Hydrolases"/>
    <property type="match status" value="1"/>
</dbReference>
<dbReference type="STRING" id="51511.ENSCSAVP00000009942"/>
<dbReference type="Ensembl" id="ENSCSAVT00000010063.1">
    <property type="protein sequence ID" value="ENSCSAVP00000009942.1"/>
    <property type="gene ID" value="ENSCSAVG00000005857.1"/>
</dbReference>
<dbReference type="PANTHER" id="PTHR43918:SF4">
    <property type="entry name" value="CARBOXYLIC ESTER HYDROLASE"/>
    <property type="match status" value="1"/>
</dbReference>
<evidence type="ECO:0000256" key="4">
    <source>
        <dbReference type="RuleBase" id="RU361235"/>
    </source>
</evidence>
<dbReference type="eggNOG" id="KOG1516">
    <property type="taxonomic scope" value="Eukaryota"/>
</dbReference>
<dbReference type="PROSITE" id="PS00122">
    <property type="entry name" value="CARBOXYLESTERASE_B_1"/>
    <property type="match status" value="1"/>
</dbReference>
<name>H2YX81_CIOSA</name>
<reference evidence="7" key="1">
    <citation type="submission" date="2003-08" db="EMBL/GenBank/DDBJ databases">
        <authorList>
            <person name="Birren B."/>
            <person name="Nusbaum C."/>
            <person name="Abebe A."/>
            <person name="Abouelleil A."/>
            <person name="Adekoya E."/>
            <person name="Ait-zahra M."/>
            <person name="Allen N."/>
            <person name="Allen T."/>
            <person name="An P."/>
            <person name="Anderson M."/>
            <person name="Anderson S."/>
            <person name="Arachchi H."/>
            <person name="Armbruster J."/>
            <person name="Bachantsang P."/>
            <person name="Baldwin J."/>
            <person name="Barry A."/>
            <person name="Bayul T."/>
            <person name="Blitshsteyn B."/>
            <person name="Bloom T."/>
            <person name="Blye J."/>
            <person name="Boguslavskiy L."/>
            <person name="Borowsky M."/>
            <person name="Boukhgalter B."/>
            <person name="Brunache A."/>
            <person name="Butler J."/>
            <person name="Calixte N."/>
            <person name="Calvo S."/>
            <person name="Camarata J."/>
            <person name="Campo K."/>
            <person name="Chang J."/>
            <person name="Cheshatsang Y."/>
            <person name="Citroen M."/>
            <person name="Collymore A."/>
            <person name="Considine T."/>
            <person name="Cook A."/>
            <person name="Cooke P."/>
            <person name="Corum B."/>
            <person name="Cuomo C."/>
            <person name="David R."/>
            <person name="Dawoe T."/>
            <person name="Degray S."/>
            <person name="Dodge S."/>
            <person name="Dooley K."/>
            <person name="Dorje P."/>
            <person name="Dorjee K."/>
            <person name="Dorris L."/>
            <person name="Duffey N."/>
            <person name="Dupes A."/>
            <person name="Elkins T."/>
            <person name="Engels R."/>
            <person name="Erickson J."/>
            <person name="Farina A."/>
            <person name="Faro S."/>
            <person name="Ferreira P."/>
            <person name="Fischer H."/>
            <person name="Fitzgerald M."/>
            <person name="Foley K."/>
            <person name="Gage D."/>
            <person name="Galagan J."/>
            <person name="Gearin G."/>
            <person name="Gnerre S."/>
            <person name="Gnirke A."/>
            <person name="Goyette A."/>
            <person name="Graham J."/>
            <person name="Grandbois E."/>
            <person name="Gyaltsen K."/>
            <person name="Hafez N."/>
            <person name="Hagopian D."/>
            <person name="Hagos B."/>
            <person name="Hall J."/>
            <person name="Hatcher B."/>
            <person name="Heller A."/>
            <person name="Higgins H."/>
            <person name="Honan T."/>
            <person name="Horn A."/>
            <person name="Houde N."/>
            <person name="Hughes L."/>
            <person name="Hulme W."/>
            <person name="Husby E."/>
            <person name="Iliev I."/>
            <person name="Jaffe D."/>
            <person name="Jones C."/>
            <person name="Kamal M."/>
            <person name="Kamat A."/>
            <person name="Kamvysselis M."/>
            <person name="Karlsson E."/>
            <person name="Kells C."/>
            <person name="Kieu A."/>
            <person name="Kisner P."/>
            <person name="Kodira C."/>
            <person name="Kulbokas E."/>
            <person name="Labutti K."/>
            <person name="Lama D."/>
            <person name="Landers T."/>
            <person name="Leger J."/>
            <person name="Levine S."/>
            <person name="Lewis D."/>
            <person name="Lewis T."/>
            <person name="Lindblad-toh K."/>
            <person name="Liu X."/>
            <person name="Lokyitsang T."/>
            <person name="Lokyitsang Y."/>
            <person name="Lucien O."/>
            <person name="Lui A."/>
            <person name="Ma L.J."/>
            <person name="Mabbitt R."/>
            <person name="Macdonald J."/>
            <person name="Maclean C."/>
            <person name="Major J."/>
            <person name="Manning J."/>
            <person name="Marabella R."/>
            <person name="Maru K."/>
            <person name="Matthews C."/>
            <person name="Mauceli E."/>
            <person name="Mccarthy M."/>
            <person name="Mcdonough S."/>
            <person name="Mcghee T."/>
            <person name="Meldrim J."/>
            <person name="Meneus L."/>
            <person name="Mesirov J."/>
            <person name="Mihalev A."/>
            <person name="Mihova T."/>
            <person name="Mikkelsen T."/>
            <person name="Mlenga V."/>
            <person name="Moru K."/>
            <person name="Mozes J."/>
            <person name="Mulrain L."/>
            <person name="Munson G."/>
            <person name="Naylor J."/>
            <person name="Newes C."/>
            <person name="Nguyen C."/>
            <person name="Nguyen N."/>
            <person name="Nguyen T."/>
            <person name="Nicol R."/>
            <person name="Nielsen C."/>
            <person name="Nizzari M."/>
            <person name="Norbu C."/>
            <person name="Norbu N."/>
            <person name="O'donnell P."/>
            <person name="Okoawo O."/>
            <person name="O'leary S."/>
            <person name="Omotosho B."/>
            <person name="O'neill K."/>
            <person name="Osman S."/>
            <person name="Parker S."/>
            <person name="Perrin D."/>
            <person name="Phunkhang P."/>
            <person name="Piqani B."/>
            <person name="Purcell S."/>
            <person name="Rachupka T."/>
            <person name="Ramasamy U."/>
            <person name="Rameau R."/>
            <person name="Ray V."/>
            <person name="Raymond C."/>
            <person name="Retta R."/>
            <person name="Richardson S."/>
            <person name="Rise C."/>
            <person name="Rodriguez J."/>
            <person name="Rogers J."/>
            <person name="Rogov P."/>
            <person name="Rutman M."/>
            <person name="Schupbach R."/>
            <person name="Seaman C."/>
            <person name="Settipalli S."/>
            <person name="Sharpe T."/>
            <person name="Sheridan J."/>
            <person name="Sherpa N."/>
            <person name="Shi J."/>
            <person name="Smirnov S."/>
            <person name="Smith C."/>
            <person name="Sougnez C."/>
            <person name="Spencer B."/>
            <person name="Stalker J."/>
            <person name="Stange-thomann N."/>
            <person name="Stavropoulos S."/>
            <person name="Stetson K."/>
            <person name="Stone C."/>
            <person name="Stone S."/>
            <person name="Stubbs M."/>
            <person name="Talamas J."/>
            <person name="Tchuinga P."/>
            <person name="Tenzing P."/>
            <person name="Tesfaye S."/>
            <person name="Theodore J."/>
            <person name="Thoulutsang Y."/>
            <person name="Topham K."/>
            <person name="Towey S."/>
            <person name="Tsamla T."/>
            <person name="Tsomo N."/>
            <person name="Vallee D."/>
            <person name="Vassiliev H."/>
            <person name="Venkataraman V."/>
            <person name="Vinson J."/>
            <person name="Vo A."/>
            <person name="Wade C."/>
            <person name="Wang S."/>
            <person name="Wangchuk T."/>
            <person name="Wangdi T."/>
            <person name="Whittaker C."/>
            <person name="Wilkinson J."/>
            <person name="Wu Y."/>
            <person name="Wyman D."/>
            <person name="Yadav S."/>
            <person name="Yang S."/>
            <person name="Yang X."/>
            <person name="Yeager S."/>
            <person name="Yee E."/>
            <person name="Young G."/>
            <person name="Zainoun J."/>
            <person name="Zembeck L."/>
            <person name="Zimmer A."/>
            <person name="Zody M."/>
            <person name="Lander E."/>
        </authorList>
    </citation>
    <scope>NUCLEOTIDE SEQUENCE [LARGE SCALE GENOMIC DNA]</scope>
</reference>
<dbReference type="GO" id="GO:0006581">
    <property type="term" value="P:acetylcholine catabolic process"/>
    <property type="evidence" value="ECO:0007669"/>
    <property type="project" value="TreeGrafter"/>
</dbReference>
<evidence type="ECO:0000313" key="7">
    <source>
        <dbReference type="Proteomes" id="UP000007875"/>
    </source>
</evidence>
<dbReference type="GeneTree" id="ENSGT00940000164234"/>
<feature type="domain" description="Carboxylesterase type B" evidence="5">
    <location>
        <begin position="5"/>
        <end position="263"/>
    </location>
</feature>
<dbReference type="FunCoup" id="H2YX81">
    <property type="interactions" value="1"/>
</dbReference>
<evidence type="ECO:0000313" key="6">
    <source>
        <dbReference type="Ensembl" id="ENSCSAVP00000009942.1"/>
    </source>
</evidence>
<keyword evidence="2" id="KW-0719">Serine esterase</keyword>
<dbReference type="InterPro" id="IPR002018">
    <property type="entry name" value="CarbesteraseB"/>
</dbReference>
<dbReference type="OMA" id="WLRENIM"/>
<reference evidence="6" key="2">
    <citation type="submission" date="2025-08" db="UniProtKB">
        <authorList>
            <consortium name="Ensembl"/>
        </authorList>
    </citation>
    <scope>IDENTIFICATION</scope>
</reference>
<dbReference type="Pfam" id="PF00135">
    <property type="entry name" value="COesterase"/>
    <property type="match status" value="1"/>
</dbReference>
<reference evidence="6" key="3">
    <citation type="submission" date="2025-09" db="UniProtKB">
        <authorList>
            <consortium name="Ensembl"/>
        </authorList>
    </citation>
    <scope>IDENTIFICATION</scope>
</reference>
<evidence type="ECO:0000256" key="1">
    <source>
        <dbReference type="ARBA" id="ARBA00005964"/>
    </source>
</evidence>
<dbReference type="InterPro" id="IPR029058">
    <property type="entry name" value="AB_hydrolase_fold"/>
</dbReference>
<dbReference type="PROSITE" id="PS00941">
    <property type="entry name" value="CARBOXYLESTERASE_B_2"/>
    <property type="match status" value="1"/>
</dbReference>
<organism evidence="6 7">
    <name type="scientific">Ciona savignyi</name>
    <name type="common">Pacific transparent sea squirt</name>
    <dbReference type="NCBI Taxonomy" id="51511"/>
    <lineage>
        <taxon>Eukaryota</taxon>
        <taxon>Metazoa</taxon>
        <taxon>Chordata</taxon>
        <taxon>Tunicata</taxon>
        <taxon>Ascidiacea</taxon>
        <taxon>Phlebobranchia</taxon>
        <taxon>Cionidae</taxon>
        <taxon>Ciona</taxon>
    </lineage>
</organism>
<comment type="similarity">
    <text evidence="1 4">Belongs to the type-B carboxylesterase/lipase family.</text>
</comment>
<keyword evidence="7" id="KW-1185">Reference proteome</keyword>
<dbReference type="GO" id="GO:0005886">
    <property type="term" value="C:plasma membrane"/>
    <property type="evidence" value="ECO:0007669"/>
    <property type="project" value="TreeGrafter"/>
</dbReference>
<dbReference type="Gene3D" id="3.40.50.1820">
    <property type="entry name" value="alpha/beta hydrolase"/>
    <property type="match status" value="1"/>
</dbReference>
<dbReference type="GO" id="GO:0019695">
    <property type="term" value="P:choline metabolic process"/>
    <property type="evidence" value="ECO:0007669"/>
    <property type="project" value="TreeGrafter"/>
</dbReference>
<dbReference type="Proteomes" id="UP000007875">
    <property type="component" value="Unassembled WGS sequence"/>
</dbReference>
<dbReference type="InterPro" id="IPR050654">
    <property type="entry name" value="AChE-related_enzymes"/>
</dbReference>
<evidence type="ECO:0000259" key="5">
    <source>
        <dbReference type="Pfam" id="PF00135"/>
    </source>
</evidence>
<accession>H2YX81</accession>
<dbReference type="InterPro" id="IPR019826">
    <property type="entry name" value="Carboxylesterase_B_AS"/>
</dbReference>
<evidence type="ECO:0000256" key="2">
    <source>
        <dbReference type="ARBA" id="ARBA00022487"/>
    </source>
</evidence>
<sequence>MQHKIINLPGYGKVKCGKITTAKDCSVEVENYFGIPFARPPVGKLRFMPPQRAEPWPGVLSNQRPYKIPMQNNGFGKLAAIFRPTKDMFQDKHLSEDCLYLNVYVPKHVSSKKLPVMVWIYGGSFQTGPNMYMDGTALAAMNEVIVVVPNYRVGLLGFFSLGHQTDCKGNMGLLDQLESLRWVRENIEYFGGDRNNVTIFGESAGGISVNMHMKSQLSVGYFQKAISHSGVAVLPMIYYPSQQRVVNLFLEKLKIKEREPNKVLEI</sequence>